<dbReference type="EMBL" id="CP046294">
    <property type="protein sequence ID" value="QGR70569.1"/>
    <property type="molecule type" value="Genomic_DNA"/>
</dbReference>
<name>A0ABX6F6A7_YERIN</name>
<reference evidence="2 3" key="1">
    <citation type="submission" date="2019-11" db="EMBL/GenBank/DDBJ databases">
        <title>FDA dAtabase for Regulatory Grade micrObial Sequences (FDA-ARGOS): Supporting development and validation of Infectious Disease Dx tests.</title>
        <authorList>
            <person name="Patel R."/>
            <person name="Rucinski S."/>
            <person name="Tallon L."/>
            <person name="Sadzewicz L."/>
            <person name="Vavikolanu K."/>
            <person name="Mehta A."/>
            <person name="Aluvathingal J."/>
            <person name="Nadendla S."/>
            <person name="Nandy P."/>
            <person name="Geyer C."/>
            <person name="Yan Y."/>
            <person name="Sichtig H."/>
        </authorList>
    </citation>
    <scope>NUCLEOTIDE SEQUENCE [LARGE SCALE GENOMIC DNA]</scope>
    <source>
        <strain evidence="2 3">FDAARGOS_729</strain>
    </source>
</reference>
<evidence type="ECO:0000256" key="1">
    <source>
        <dbReference type="SAM" id="SignalP"/>
    </source>
</evidence>
<keyword evidence="3" id="KW-1185">Reference proteome</keyword>
<feature type="signal peptide" evidence="1">
    <location>
        <begin position="1"/>
        <end position="21"/>
    </location>
</feature>
<accession>A0ABX6F6A7</accession>
<gene>
    <name evidence="2" type="ORF">FOC37_09370</name>
</gene>
<evidence type="ECO:0008006" key="4">
    <source>
        <dbReference type="Google" id="ProtNLM"/>
    </source>
</evidence>
<keyword evidence="1" id="KW-0732">Signal</keyword>
<organism evidence="2 3">
    <name type="scientific">Yersinia intermedia</name>
    <dbReference type="NCBI Taxonomy" id="631"/>
    <lineage>
        <taxon>Bacteria</taxon>
        <taxon>Pseudomonadati</taxon>
        <taxon>Pseudomonadota</taxon>
        <taxon>Gammaproteobacteria</taxon>
        <taxon>Enterobacterales</taxon>
        <taxon>Yersiniaceae</taxon>
        <taxon>Yersinia</taxon>
    </lineage>
</organism>
<dbReference type="GeneID" id="58046470"/>
<feature type="chain" id="PRO_5046090919" description="Secreted protein" evidence="1">
    <location>
        <begin position="22"/>
        <end position="174"/>
    </location>
</feature>
<dbReference type="Proteomes" id="UP000424966">
    <property type="component" value="Chromosome"/>
</dbReference>
<proteinExistence type="predicted"/>
<evidence type="ECO:0000313" key="2">
    <source>
        <dbReference type="EMBL" id="QGR70569.1"/>
    </source>
</evidence>
<dbReference type="RefSeq" id="WP_155967680.1">
    <property type="nucleotide sequence ID" value="NZ_CP046293.1"/>
</dbReference>
<sequence length="174" mass="19257">MKFRIISLGLTLAVMSSSVLAVDGYKGVKFGSNVDTLLKSNICSFEKYNSDTPGLISYACKDFKFSGAKTFAMAFFLDGKFQRLAISLNRNSESVLDGLIKKYGAPSSASTAEEMERASTSGEAIYVRFDHDTVYMRGQKNRSTGKEDGFLIYTSPEYEKELLKIQSKAVQDDL</sequence>
<protein>
    <recommendedName>
        <fullName evidence="4">Secreted protein</fullName>
    </recommendedName>
</protein>
<evidence type="ECO:0000313" key="3">
    <source>
        <dbReference type="Proteomes" id="UP000424966"/>
    </source>
</evidence>